<keyword evidence="4" id="KW-1185">Reference proteome</keyword>
<dbReference type="EMBL" id="JAFCIQ010000022">
    <property type="protein sequence ID" value="MBM2769884.1"/>
    <property type="molecule type" value="Genomic_DNA"/>
</dbReference>
<name>A0A6P2GDQ4_9BURK</name>
<proteinExistence type="predicted"/>
<sequence>MTTKAERAEHANQLIRAIGSTGRRFFYNAQHDCYARIELDSRGRVWFVDDYTGKRVYTHDSRGRWRGFTHGGTLRSLVERMRDYITAGWQLPRGVIAPPYMGGDAGTNVWGYERNAAAAVREAAFALPIIAPAPCPSDTPRDYYVISVHHTMREHRYITLWCPDNSGYCYRTTRAGKYPSADIRAHLGYYNSGCANIAVPVDVIDPLTVMTTPADRLDGPDGPALLNTRANWKKLIANVIARPEYRIEPQFPGARRPAHERRRATS</sequence>
<reference evidence="2 3" key="1">
    <citation type="submission" date="2019-09" db="EMBL/GenBank/DDBJ databases">
        <authorList>
            <person name="Depoorter E."/>
        </authorList>
    </citation>
    <scope>NUCLEOTIDE SEQUENCE [LARGE SCALE GENOMIC DNA]</scope>
    <source>
        <strain evidence="2">LMG 20980</strain>
    </source>
</reference>
<accession>A0A6P2GDQ4</accession>
<gene>
    <name evidence="2" type="ORF">BAN20980_04581</name>
    <name evidence="1" type="ORF">JQK92_26060</name>
</gene>
<organism evidence="2 3">
    <name type="scientific">Burkholderia anthina</name>
    <dbReference type="NCBI Taxonomy" id="179879"/>
    <lineage>
        <taxon>Bacteria</taxon>
        <taxon>Pseudomonadati</taxon>
        <taxon>Pseudomonadota</taxon>
        <taxon>Betaproteobacteria</taxon>
        <taxon>Burkholderiales</taxon>
        <taxon>Burkholderiaceae</taxon>
        <taxon>Burkholderia</taxon>
        <taxon>Burkholderia cepacia complex</taxon>
    </lineage>
</organism>
<dbReference type="Proteomes" id="UP000755577">
    <property type="component" value="Unassembled WGS sequence"/>
</dbReference>
<dbReference type="EMBL" id="CABVLY010000019">
    <property type="protein sequence ID" value="VVU51858.1"/>
    <property type="molecule type" value="Genomic_DNA"/>
</dbReference>
<protein>
    <submittedName>
        <fullName evidence="2">Uncharacterized protein</fullName>
    </submittedName>
</protein>
<evidence type="ECO:0000313" key="4">
    <source>
        <dbReference type="Proteomes" id="UP000755577"/>
    </source>
</evidence>
<reference evidence="1 4" key="2">
    <citation type="submission" date="2021-02" db="EMBL/GenBank/DDBJ databases">
        <title>Draft genome of the type strains Burkholderia anthina DSM16086.</title>
        <authorList>
            <person name="Hertel R."/>
            <person name="Meissner J."/>
            <person name="Poehlein A."/>
            <person name="Daniel R."/>
            <person name="Commichau F.M."/>
        </authorList>
    </citation>
    <scope>NUCLEOTIDE SEQUENCE [LARGE SCALE GENOMIC DNA]</scope>
    <source>
        <strain evidence="1 4">DSM 16086</strain>
    </source>
</reference>
<evidence type="ECO:0000313" key="3">
    <source>
        <dbReference type="Proteomes" id="UP000494201"/>
    </source>
</evidence>
<dbReference type="Proteomes" id="UP000494201">
    <property type="component" value="Unassembled WGS sequence"/>
</dbReference>
<dbReference type="RefSeq" id="WP_174927494.1">
    <property type="nucleotide sequence ID" value="NZ_CABVLY010000019.1"/>
</dbReference>
<evidence type="ECO:0000313" key="2">
    <source>
        <dbReference type="EMBL" id="VVU51858.1"/>
    </source>
</evidence>
<evidence type="ECO:0000313" key="1">
    <source>
        <dbReference type="EMBL" id="MBM2769884.1"/>
    </source>
</evidence>
<dbReference type="AlphaFoldDB" id="A0A6P2GDQ4"/>
<dbReference type="GeneID" id="56502646"/>